<comment type="caution">
    <text evidence="1">The sequence shown here is derived from an EMBL/GenBank/DDBJ whole genome shotgun (WGS) entry which is preliminary data.</text>
</comment>
<name>A0ABS4KT86_9CLOT</name>
<dbReference type="EMBL" id="JAGGLM010000012">
    <property type="protein sequence ID" value="MBP2033248.1"/>
    <property type="molecule type" value="Genomic_DNA"/>
</dbReference>
<organism evidence="1 2">
    <name type="scientific">Clostridium algifaecis</name>
    <dbReference type="NCBI Taxonomy" id="1472040"/>
    <lineage>
        <taxon>Bacteria</taxon>
        <taxon>Bacillati</taxon>
        <taxon>Bacillota</taxon>
        <taxon>Clostridia</taxon>
        <taxon>Eubacteriales</taxon>
        <taxon>Clostridiaceae</taxon>
        <taxon>Clostridium</taxon>
    </lineage>
</organism>
<protein>
    <submittedName>
        <fullName evidence="1">Uncharacterized protein</fullName>
    </submittedName>
</protein>
<reference evidence="1 2" key="1">
    <citation type="submission" date="2021-03" db="EMBL/GenBank/DDBJ databases">
        <title>Genomic Encyclopedia of Type Strains, Phase IV (KMG-IV): sequencing the most valuable type-strain genomes for metagenomic binning, comparative biology and taxonomic classification.</title>
        <authorList>
            <person name="Goeker M."/>
        </authorList>
    </citation>
    <scope>NUCLEOTIDE SEQUENCE [LARGE SCALE GENOMIC DNA]</scope>
    <source>
        <strain evidence="1 2">DSM 28783</strain>
    </source>
</reference>
<evidence type="ECO:0000313" key="2">
    <source>
        <dbReference type="Proteomes" id="UP001519307"/>
    </source>
</evidence>
<accession>A0ABS4KT86</accession>
<proteinExistence type="predicted"/>
<sequence length="106" mass="12413">MDKTKFKKFVESNLKEAFKQTNLKDAFKMLCENTAEFYSGTQVVFAERFTKRIEYIIGAGTETFMPQEKIELDERYVVFLQSFENVSAYEKDVLVSLFKLVVAVKR</sequence>
<gene>
    <name evidence="1" type="ORF">J2Z42_001951</name>
</gene>
<dbReference type="Proteomes" id="UP001519307">
    <property type="component" value="Unassembled WGS sequence"/>
</dbReference>
<evidence type="ECO:0000313" key="1">
    <source>
        <dbReference type="EMBL" id="MBP2033248.1"/>
    </source>
</evidence>
<keyword evidence="2" id="KW-1185">Reference proteome</keyword>
<dbReference type="RefSeq" id="WP_209702397.1">
    <property type="nucleotide sequence ID" value="NZ_JAGGLM010000012.1"/>
</dbReference>